<gene>
    <name evidence="6" type="primary">hslO</name>
    <name evidence="7" type="ORF">SAMN05660330_00634</name>
</gene>
<evidence type="ECO:0000256" key="4">
    <source>
        <dbReference type="ARBA" id="ARBA00023186"/>
    </source>
</evidence>
<dbReference type="EMBL" id="FNJI01000004">
    <property type="protein sequence ID" value="SDO62076.1"/>
    <property type="molecule type" value="Genomic_DNA"/>
</dbReference>
<dbReference type="PANTHER" id="PTHR30111">
    <property type="entry name" value="33 KDA CHAPERONIN"/>
    <property type="match status" value="1"/>
</dbReference>
<evidence type="ECO:0000256" key="5">
    <source>
        <dbReference type="ARBA" id="ARBA00023284"/>
    </source>
</evidence>
<comment type="function">
    <text evidence="6">Redox regulated molecular chaperone. Protects both thermally unfolding and oxidatively damaged proteins from irreversible aggregation. Plays an important role in the bacterial defense system toward oxidative stress.</text>
</comment>
<keyword evidence="2 6" id="KW-0862">Zinc</keyword>
<dbReference type="CDD" id="cd00498">
    <property type="entry name" value="Hsp33"/>
    <property type="match status" value="1"/>
</dbReference>
<dbReference type="GO" id="GO:0005737">
    <property type="term" value="C:cytoplasm"/>
    <property type="evidence" value="ECO:0007669"/>
    <property type="project" value="UniProtKB-SubCell"/>
</dbReference>
<dbReference type="RefSeq" id="WP_092219715.1">
    <property type="nucleotide sequence ID" value="NZ_FNJI01000004.1"/>
</dbReference>
<evidence type="ECO:0000256" key="1">
    <source>
        <dbReference type="ARBA" id="ARBA00022490"/>
    </source>
</evidence>
<feature type="disulfide bond" description="Redox-active" evidence="6">
    <location>
        <begin position="269"/>
        <end position="272"/>
    </location>
</feature>
<dbReference type="SUPFAM" id="SSF118352">
    <property type="entry name" value="HSP33 redox switch-like"/>
    <property type="match status" value="1"/>
</dbReference>
<dbReference type="HAMAP" id="MF_00117">
    <property type="entry name" value="HslO"/>
    <property type="match status" value="1"/>
</dbReference>
<dbReference type="InterPro" id="IPR016153">
    <property type="entry name" value="Heat_shock_Hsp33_N"/>
</dbReference>
<dbReference type="GO" id="GO:0051082">
    <property type="term" value="F:unfolded protein binding"/>
    <property type="evidence" value="ECO:0007669"/>
    <property type="project" value="UniProtKB-UniRule"/>
</dbReference>
<dbReference type="STRING" id="91360.SAMN05660330_00634"/>
<dbReference type="PIRSF" id="PIRSF005261">
    <property type="entry name" value="Heat_shock_Hsp33"/>
    <property type="match status" value="1"/>
</dbReference>
<sequence length="295" mass="31208">MADSIERVISQKGNFFGVACNTTDLVAKACRRHDVGPLAAAAIGRALTGAALLAALLKDNQSVMVKFAGNGPLGKVLAEAGYDGWVRGYVAAPHAELPLKNGFIDVAAGIGHAGLLTVVKKISASKTYPGTIPLYTSEVGDDLAYYLSQSEQTPSTIGLSVHLGADGSVAAAGGFLIQSLPPADETILTALEKNIARLPPLSQLLGQGCSPAGILSKIFGKIPHRTIHTRELSYQCSCSIEKMENALLSLGVKELEDLAEKDCGAEVQCEFCRQKYRFSRSELEKIAAQAQKPFH</sequence>
<dbReference type="PANTHER" id="PTHR30111:SF1">
    <property type="entry name" value="33 KDA CHAPERONIN"/>
    <property type="match status" value="1"/>
</dbReference>
<dbReference type="GO" id="GO:0042026">
    <property type="term" value="P:protein refolding"/>
    <property type="evidence" value="ECO:0007669"/>
    <property type="project" value="TreeGrafter"/>
</dbReference>
<reference evidence="7 8" key="1">
    <citation type="submission" date="2016-10" db="EMBL/GenBank/DDBJ databases">
        <authorList>
            <person name="de Groot N.N."/>
        </authorList>
    </citation>
    <scope>NUCLEOTIDE SEQUENCE [LARGE SCALE GENOMIC DNA]</scope>
    <source>
        <strain evidence="7 8">DSM 12130</strain>
    </source>
</reference>
<dbReference type="Proteomes" id="UP000199073">
    <property type="component" value="Unassembled WGS sequence"/>
</dbReference>
<dbReference type="InterPro" id="IPR016154">
    <property type="entry name" value="Heat_shock_Hsp33_C"/>
</dbReference>
<keyword evidence="5 6" id="KW-0676">Redox-active center</keyword>
<dbReference type="GO" id="GO:0044183">
    <property type="term" value="F:protein folding chaperone"/>
    <property type="evidence" value="ECO:0007669"/>
    <property type="project" value="TreeGrafter"/>
</dbReference>
<protein>
    <recommendedName>
        <fullName evidence="6">33 kDa chaperonin</fullName>
    </recommendedName>
    <alternativeName>
        <fullName evidence="6">Heat shock protein 33 homolog</fullName>
        <shortName evidence="6">HSP33</shortName>
    </alternativeName>
</protein>
<comment type="subcellular location">
    <subcellularLocation>
        <location evidence="6">Cytoplasm</location>
    </subcellularLocation>
</comment>
<keyword evidence="4 6" id="KW-0143">Chaperone</keyword>
<accession>A0A1H0L1Z9</accession>
<keyword evidence="8" id="KW-1185">Reference proteome</keyword>
<name>A0A1H0L1Z9_9BACT</name>
<dbReference type="OrthoDB" id="9793753at2"/>
<evidence type="ECO:0000313" key="8">
    <source>
        <dbReference type="Proteomes" id="UP000199073"/>
    </source>
</evidence>
<evidence type="ECO:0000256" key="3">
    <source>
        <dbReference type="ARBA" id="ARBA00023157"/>
    </source>
</evidence>
<dbReference type="Gene3D" id="3.90.1280.10">
    <property type="entry name" value="HSP33 redox switch-like"/>
    <property type="match status" value="1"/>
</dbReference>
<evidence type="ECO:0000313" key="7">
    <source>
        <dbReference type="EMBL" id="SDO62076.1"/>
    </source>
</evidence>
<feature type="disulfide bond" description="Redox-active" evidence="6">
    <location>
        <begin position="236"/>
        <end position="238"/>
    </location>
</feature>
<comment type="similarity">
    <text evidence="6">Belongs to the HSP33 family.</text>
</comment>
<dbReference type="Pfam" id="PF01430">
    <property type="entry name" value="HSP33"/>
    <property type="match status" value="1"/>
</dbReference>
<dbReference type="NCBIfam" id="NF001033">
    <property type="entry name" value="PRK00114.1"/>
    <property type="match status" value="1"/>
</dbReference>
<dbReference type="AlphaFoldDB" id="A0A1H0L1Z9"/>
<dbReference type="SUPFAM" id="SSF64397">
    <property type="entry name" value="Hsp33 domain"/>
    <property type="match status" value="1"/>
</dbReference>
<organism evidence="7 8">
    <name type="scientific">Desulforhopalus singaporensis</name>
    <dbReference type="NCBI Taxonomy" id="91360"/>
    <lineage>
        <taxon>Bacteria</taxon>
        <taxon>Pseudomonadati</taxon>
        <taxon>Thermodesulfobacteriota</taxon>
        <taxon>Desulfobulbia</taxon>
        <taxon>Desulfobulbales</taxon>
        <taxon>Desulfocapsaceae</taxon>
        <taxon>Desulforhopalus</taxon>
    </lineage>
</organism>
<proteinExistence type="inferred from homology"/>
<evidence type="ECO:0000256" key="6">
    <source>
        <dbReference type="HAMAP-Rule" id="MF_00117"/>
    </source>
</evidence>
<dbReference type="Gene3D" id="3.55.30.10">
    <property type="entry name" value="Hsp33 domain"/>
    <property type="match status" value="1"/>
</dbReference>
<keyword evidence="1 6" id="KW-0963">Cytoplasm</keyword>
<evidence type="ECO:0000256" key="2">
    <source>
        <dbReference type="ARBA" id="ARBA00022833"/>
    </source>
</evidence>
<keyword evidence="3 6" id="KW-1015">Disulfide bond</keyword>
<comment type="PTM">
    <text evidence="6">Under oxidizing conditions two disulfide bonds are formed involving the reactive cysteines. Under reducing conditions zinc is bound to the reactive cysteines and the protein is inactive.</text>
</comment>
<dbReference type="InterPro" id="IPR000397">
    <property type="entry name" value="Heat_shock_Hsp33"/>
</dbReference>